<evidence type="ECO:0000256" key="3">
    <source>
        <dbReference type="ARBA" id="ARBA00022553"/>
    </source>
</evidence>
<dbReference type="EC" id="2.7.13.3" evidence="2"/>
<evidence type="ECO:0000256" key="5">
    <source>
        <dbReference type="ARBA" id="ARBA00022777"/>
    </source>
</evidence>
<evidence type="ECO:0000313" key="10">
    <source>
        <dbReference type="EMBL" id="MDL0431128.1"/>
    </source>
</evidence>
<evidence type="ECO:0000259" key="9">
    <source>
        <dbReference type="PROSITE" id="PS50110"/>
    </source>
</evidence>
<dbReference type="Pfam" id="PF02518">
    <property type="entry name" value="HATPase_c"/>
    <property type="match status" value="1"/>
</dbReference>
<dbReference type="Gene3D" id="3.40.50.2300">
    <property type="match status" value="1"/>
</dbReference>
<dbReference type="InterPro" id="IPR004358">
    <property type="entry name" value="Sig_transdc_His_kin-like_C"/>
</dbReference>
<dbReference type="InterPro" id="IPR036097">
    <property type="entry name" value="HisK_dim/P_sf"/>
</dbReference>
<dbReference type="Proteomes" id="UP001227964">
    <property type="component" value="Unassembled WGS sequence"/>
</dbReference>
<accession>A0ABT7IBT5</accession>
<dbReference type="CDD" id="cd00082">
    <property type="entry name" value="HisKA"/>
    <property type="match status" value="1"/>
</dbReference>
<dbReference type="Pfam" id="PF00072">
    <property type="entry name" value="Response_reg"/>
    <property type="match status" value="1"/>
</dbReference>
<evidence type="ECO:0000256" key="1">
    <source>
        <dbReference type="ARBA" id="ARBA00000085"/>
    </source>
</evidence>
<dbReference type="PANTHER" id="PTHR43711">
    <property type="entry name" value="TWO-COMPONENT HISTIDINE KINASE"/>
    <property type="match status" value="1"/>
</dbReference>
<dbReference type="PROSITE" id="PS50110">
    <property type="entry name" value="RESPONSE_REGULATORY"/>
    <property type="match status" value="1"/>
</dbReference>
<dbReference type="SMART" id="SM00448">
    <property type="entry name" value="REC"/>
    <property type="match status" value="1"/>
</dbReference>
<dbReference type="PROSITE" id="PS50109">
    <property type="entry name" value="HIS_KIN"/>
    <property type="match status" value="1"/>
</dbReference>
<dbReference type="InterPro" id="IPR011006">
    <property type="entry name" value="CheY-like_superfamily"/>
</dbReference>
<evidence type="ECO:0000313" key="11">
    <source>
        <dbReference type="Proteomes" id="UP001227964"/>
    </source>
</evidence>
<evidence type="ECO:0000256" key="6">
    <source>
        <dbReference type="ARBA" id="ARBA00023012"/>
    </source>
</evidence>
<dbReference type="CDD" id="cd00156">
    <property type="entry name" value="REC"/>
    <property type="match status" value="1"/>
</dbReference>
<dbReference type="InterPro" id="IPR050736">
    <property type="entry name" value="Sensor_HK_Regulatory"/>
</dbReference>
<dbReference type="InterPro" id="IPR001789">
    <property type="entry name" value="Sig_transdc_resp-reg_receiver"/>
</dbReference>
<reference evidence="10 11" key="1">
    <citation type="submission" date="2023-06" db="EMBL/GenBank/DDBJ databases">
        <title>Marinobacter azerbaijanicus a moderately halophilic, isolated from Urmia Lake in Azerbaijan region of Iran.</title>
        <authorList>
            <person name="Sanchez-Porro C."/>
            <person name="Aghdam E.M."/>
            <person name="Saheb S.M."/>
            <person name="Tarhriz V."/>
            <person name="Kazemi E."/>
            <person name="Ammozegar M.A."/>
            <person name="Ventosa A."/>
            <person name="Hejazi M.S."/>
        </authorList>
    </citation>
    <scope>NUCLEOTIDE SEQUENCE [LARGE SCALE GENOMIC DNA]</scope>
    <source>
        <strain evidence="10 11">TBZ242</strain>
    </source>
</reference>
<dbReference type="SUPFAM" id="SSF52172">
    <property type="entry name" value="CheY-like"/>
    <property type="match status" value="1"/>
</dbReference>
<dbReference type="SMART" id="SM00388">
    <property type="entry name" value="HisKA"/>
    <property type="match status" value="1"/>
</dbReference>
<dbReference type="Pfam" id="PF00512">
    <property type="entry name" value="HisKA"/>
    <property type="match status" value="1"/>
</dbReference>
<comment type="catalytic activity">
    <reaction evidence="1">
        <text>ATP + protein L-histidine = ADP + protein N-phospho-L-histidine.</text>
        <dbReference type="EC" id="2.7.13.3"/>
    </reaction>
</comment>
<keyword evidence="5 10" id="KW-0418">Kinase</keyword>
<keyword evidence="4 10" id="KW-0808">Transferase</keyword>
<evidence type="ECO:0000256" key="7">
    <source>
        <dbReference type="PROSITE-ProRule" id="PRU00169"/>
    </source>
</evidence>
<keyword evidence="6" id="KW-0902">Two-component regulatory system</keyword>
<evidence type="ECO:0000256" key="2">
    <source>
        <dbReference type="ARBA" id="ARBA00012438"/>
    </source>
</evidence>
<keyword evidence="11" id="KW-1185">Reference proteome</keyword>
<dbReference type="Gene3D" id="3.30.565.10">
    <property type="entry name" value="Histidine kinase-like ATPase, C-terminal domain"/>
    <property type="match status" value="1"/>
</dbReference>
<dbReference type="InterPro" id="IPR036890">
    <property type="entry name" value="HATPase_C_sf"/>
</dbReference>
<dbReference type="SMART" id="SM00387">
    <property type="entry name" value="HATPase_c"/>
    <property type="match status" value="1"/>
</dbReference>
<dbReference type="CDD" id="cd00075">
    <property type="entry name" value="HATPase"/>
    <property type="match status" value="1"/>
</dbReference>
<dbReference type="PRINTS" id="PR00344">
    <property type="entry name" value="BCTRLSENSOR"/>
</dbReference>
<feature type="domain" description="Histidine kinase" evidence="8">
    <location>
        <begin position="22"/>
        <end position="234"/>
    </location>
</feature>
<dbReference type="SUPFAM" id="SSF47384">
    <property type="entry name" value="Homodimeric domain of signal transducing histidine kinase"/>
    <property type="match status" value="1"/>
</dbReference>
<sequence>MLEVSRRQAEQESQRKTRLITVASHDLRQPLNIISLILENLTSNGLPEQQAGLVSRLKISVTHFNNLLASVLDISRLQEGMITPEARKLSALEVMQQIAETCTDQAQRQGVELAIETTQQPAGVMADPQLLHRVLQNLVVNALDHSNATRITLGSSLSGQQLVFEVTDNGKGIDQSMLARIFDPFYRNGRRDDPGLGLGLAIVRELTGLMSGHCEVTSQPGQGACFRVSLPAASAPPMPVPHQARGNDHKPHNHYLVVVEDHHEARHWVCQTLTSWGYRVMGFATAEQAVAQWPDQPDTILVSDIHLPGMSGHCLLDTLLARSSLTGAILITANTAHIQGYDSAQRLWLLHKPLVPMRLRAAILHLTHSTD</sequence>
<dbReference type="SUPFAM" id="SSF55874">
    <property type="entry name" value="ATPase domain of HSP90 chaperone/DNA topoisomerase II/histidine kinase"/>
    <property type="match status" value="1"/>
</dbReference>
<evidence type="ECO:0000256" key="4">
    <source>
        <dbReference type="ARBA" id="ARBA00022679"/>
    </source>
</evidence>
<evidence type="ECO:0000259" key="8">
    <source>
        <dbReference type="PROSITE" id="PS50109"/>
    </source>
</evidence>
<feature type="domain" description="Response regulatory" evidence="9">
    <location>
        <begin position="255"/>
        <end position="367"/>
    </location>
</feature>
<dbReference type="InterPro" id="IPR003661">
    <property type="entry name" value="HisK_dim/P_dom"/>
</dbReference>
<comment type="caution">
    <text evidence="10">The sequence shown here is derived from an EMBL/GenBank/DDBJ whole genome shotgun (WGS) entry which is preliminary data.</text>
</comment>
<dbReference type="PANTHER" id="PTHR43711:SF1">
    <property type="entry name" value="HISTIDINE KINASE 1"/>
    <property type="match status" value="1"/>
</dbReference>
<feature type="modified residue" description="4-aspartylphosphate" evidence="7">
    <location>
        <position position="304"/>
    </location>
</feature>
<protein>
    <recommendedName>
        <fullName evidence="2">histidine kinase</fullName>
        <ecNumber evidence="2">2.7.13.3</ecNumber>
    </recommendedName>
</protein>
<dbReference type="EMBL" id="JASSVS010000003">
    <property type="protein sequence ID" value="MDL0431128.1"/>
    <property type="molecule type" value="Genomic_DNA"/>
</dbReference>
<gene>
    <name evidence="10" type="ORF">QPM17_08320</name>
</gene>
<name>A0ABT7IBT5_9GAMM</name>
<organism evidence="10 11">
    <name type="scientific">Marinobacter azerbaijanicus</name>
    <dbReference type="NCBI Taxonomy" id="3050455"/>
    <lineage>
        <taxon>Bacteria</taxon>
        <taxon>Pseudomonadati</taxon>
        <taxon>Pseudomonadota</taxon>
        <taxon>Gammaproteobacteria</taxon>
        <taxon>Pseudomonadales</taxon>
        <taxon>Marinobacteraceae</taxon>
        <taxon>Marinobacter</taxon>
    </lineage>
</organism>
<dbReference type="InterPro" id="IPR003594">
    <property type="entry name" value="HATPase_dom"/>
</dbReference>
<proteinExistence type="predicted"/>
<dbReference type="InterPro" id="IPR005467">
    <property type="entry name" value="His_kinase_dom"/>
</dbReference>
<dbReference type="Gene3D" id="1.10.287.130">
    <property type="match status" value="1"/>
</dbReference>
<dbReference type="RefSeq" id="WP_285390188.1">
    <property type="nucleotide sequence ID" value="NZ_JASSVS010000003.1"/>
</dbReference>
<dbReference type="GO" id="GO:0004673">
    <property type="term" value="F:protein histidine kinase activity"/>
    <property type="evidence" value="ECO:0007669"/>
    <property type="project" value="UniProtKB-EC"/>
</dbReference>
<keyword evidence="3 7" id="KW-0597">Phosphoprotein</keyword>